<dbReference type="PANTHER" id="PTHR33577:SF16">
    <property type="entry name" value="HEME HALOPEROXIDASE FAMILY PROFILE DOMAIN-CONTAINING PROTEIN"/>
    <property type="match status" value="1"/>
</dbReference>
<evidence type="ECO:0000256" key="1">
    <source>
        <dbReference type="ARBA" id="ARBA00001970"/>
    </source>
</evidence>
<gene>
    <name evidence="10" type="ORF">H1R20_g11904</name>
</gene>
<evidence type="ECO:0000256" key="3">
    <source>
        <dbReference type="ARBA" id="ARBA00022617"/>
    </source>
</evidence>
<dbReference type="EC" id="1.11.2.1" evidence="10"/>
<comment type="similarity">
    <text evidence="7">Belongs to the chloroperoxidase family.</text>
</comment>
<feature type="non-terminal residue" evidence="10">
    <location>
        <position position="467"/>
    </location>
</feature>
<name>A0A9W8MCW8_9AGAR</name>
<dbReference type="Gene3D" id="1.10.489.10">
    <property type="entry name" value="Chloroperoxidase-like"/>
    <property type="match status" value="1"/>
</dbReference>
<accession>A0A9W8MCW8</accession>
<evidence type="ECO:0000256" key="2">
    <source>
        <dbReference type="ARBA" id="ARBA00022559"/>
    </source>
</evidence>
<keyword evidence="11" id="KW-1185">Reference proteome</keyword>
<keyword evidence="2 10" id="KW-0575">Peroxidase</keyword>
<sequence>MSPGAAAGIGNSGVYRFLVIILTTGPASDNVNSQSKAEIGVEIIRSFKRTETWELRELTPTPEPTRSTYLQALVKHHSSPMVSKPFALLTALLFTLGSLSTSFAFPNLQAPNGSLLKRQEVEDSTASQTGGRPGQGVDPPPPPGPISFTGTKLVNDRDHPWRPLRRGDIRGPCPGLNTLASHGYLPRDGVATPTQIINAVQEGFNFDHDAAVSATYLGHLLNGNLVTDLLSIGGKTQKTGPPPPPPAHAGGLNVHGTFEGDAGLTRADEFFGDNHSFNQTLFDKFVDFSNRYGGGFYNLTVAGELRYSRIQDSIATNPQFSFKNVRFLTAYGETVFPINLFVDGRQTERKLSMDHAAAFFRDMKFPPDFHRAAQPSSAEGVEKVLEAHPWLPGNNADGQLNNYVVDPNSADFLDPCSLHRFVIGSLQELYPRPTGILRRNLIKNINYWYTAAFAPSGCPELLPYGQL</sequence>
<evidence type="ECO:0000259" key="9">
    <source>
        <dbReference type="PROSITE" id="PS51405"/>
    </source>
</evidence>
<dbReference type="EMBL" id="JANBPK010001193">
    <property type="protein sequence ID" value="KAJ2925192.1"/>
    <property type="molecule type" value="Genomic_DNA"/>
</dbReference>
<dbReference type="InterPro" id="IPR036851">
    <property type="entry name" value="Chloroperoxidase-like_sf"/>
</dbReference>
<comment type="cofactor">
    <cofactor evidence="1">
        <name>heme b</name>
        <dbReference type="ChEBI" id="CHEBI:60344"/>
    </cofactor>
</comment>
<feature type="compositionally biased region" description="Basic and acidic residues" evidence="8">
    <location>
        <begin position="154"/>
        <end position="168"/>
    </location>
</feature>
<protein>
    <submittedName>
        <fullName evidence="10">Heme-thiolate peroxidase</fullName>
        <ecNumber evidence="10">1.11.2.1</ecNumber>
    </submittedName>
</protein>
<evidence type="ECO:0000256" key="6">
    <source>
        <dbReference type="ARBA" id="ARBA00023004"/>
    </source>
</evidence>
<keyword evidence="5 10" id="KW-0560">Oxidoreductase</keyword>
<dbReference type="PROSITE" id="PS51405">
    <property type="entry name" value="HEME_HALOPEROXIDASE"/>
    <property type="match status" value="1"/>
</dbReference>
<dbReference type="InterPro" id="IPR000028">
    <property type="entry name" value="Chloroperoxidase"/>
</dbReference>
<dbReference type="SUPFAM" id="SSF47571">
    <property type="entry name" value="Cloroperoxidase"/>
    <property type="match status" value="1"/>
</dbReference>
<dbReference type="GO" id="GO:0004601">
    <property type="term" value="F:peroxidase activity"/>
    <property type="evidence" value="ECO:0007669"/>
    <property type="project" value="UniProtKB-KW"/>
</dbReference>
<comment type="caution">
    <text evidence="10">The sequence shown here is derived from an EMBL/GenBank/DDBJ whole genome shotgun (WGS) entry which is preliminary data.</text>
</comment>
<proteinExistence type="inferred from homology"/>
<evidence type="ECO:0000256" key="4">
    <source>
        <dbReference type="ARBA" id="ARBA00022723"/>
    </source>
</evidence>
<evidence type="ECO:0000256" key="7">
    <source>
        <dbReference type="ARBA" id="ARBA00025795"/>
    </source>
</evidence>
<evidence type="ECO:0000313" key="10">
    <source>
        <dbReference type="EMBL" id="KAJ2925192.1"/>
    </source>
</evidence>
<evidence type="ECO:0000313" key="11">
    <source>
        <dbReference type="Proteomes" id="UP001140091"/>
    </source>
</evidence>
<evidence type="ECO:0000256" key="5">
    <source>
        <dbReference type="ARBA" id="ARBA00023002"/>
    </source>
</evidence>
<dbReference type="PANTHER" id="PTHR33577">
    <property type="entry name" value="STERIGMATOCYSTIN BIOSYNTHESIS PEROXIDASE STCC-RELATED"/>
    <property type="match status" value="1"/>
</dbReference>
<dbReference type="Pfam" id="PF01328">
    <property type="entry name" value="Peroxidase_2"/>
    <property type="match status" value="1"/>
</dbReference>
<keyword evidence="3" id="KW-0349">Heme</keyword>
<dbReference type="OrthoDB" id="2542103at2759"/>
<dbReference type="AlphaFoldDB" id="A0A9W8MCW8"/>
<feature type="region of interest" description="Disordered" evidence="8">
    <location>
        <begin position="115"/>
        <end position="168"/>
    </location>
</feature>
<evidence type="ECO:0000256" key="8">
    <source>
        <dbReference type="SAM" id="MobiDB-lite"/>
    </source>
</evidence>
<dbReference type="GO" id="GO:0046872">
    <property type="term" value="F:metal ion binding"/>
    <property type="evidence" value="ECO:0007669"/>
    <property type="project" value="UniProtKB-KW"/>
</dbReference>
<organism evidence="10 11">
    <name type="scientific">Candolleomyces eurysporus</name>
    <dbReference type="NCBI Taxonomy" id="2828524"/>
    <lineage>
        <taxon>Eukaryota</taxon>
        <taxon>Fungi</taxon>
        <taxon>Dikarya</taxon>
        <taxon>Basidiomycota</taxon>
        <taxon>Agaricomycotina</taxon>
        <taxon>Agaricomycetes</taxon>
        <taxon>Agaricomycetidae</taxon>
        <taxon>Agaricales</taxon>
        <taxon>Agaricineae</taxon>
        <taxon>Psathyrellaceae</taxon>
        <taxon>Candolleomyces</taxon>
    </lineage>
</organism>
<keyword evidence="4" id="KW-0479">Metal-binding</keyword>
<feature type="domain" description="Heme haloperoxidase family profile" evidence="9">
    <location>
        <begin position="157"/>
        <end position="382"/>
    </location>
</feature>
<reference evidence="10" key="1">
    <citation type="submission" date="2022-06" db="EMBL/GenBank/DDBJ databases">
        <title>Genome Sequence of Candolleomyces eurysporus.</title>
        <authorList>
            <person name="Buettner E."/>
        </authorList>
    </citation>
    <scope>NUCLEOTIDE SEQUENCE</scope>
    <source>
        <strain evidence="10">VTCC 930004</strain>
    </source>
</reference>
<keyword evidence="6" id="KW-0408">Iron</keyword>
<dbReference type="Proteomes" id="UP001140091">
    <property type="component" value="Unassembled WGS sequence"/>
</dbReference>